<accession>A0ABU8ES92</accession>
<sequence length="250" mass="29029">MHTDNAHDLASFKQSDMRSLSSETNILALTQRTHKLHFEFVPLKRSLKFMEKGQSICITNKIKTHQRAQQFIFSKPINLFLGRRLYQFSDLSSQGINEPISLAELFVQYPQRRLIVSDQISYGDKLDQQITKLPEQNKIVRRGASHVQGILDMFSEKRGEYALFYPLEMSAKQWQESTVSYTVAGIEPYLLGRLMCVNNSETRQFIKKVNKQIDTLNQDGALLRAHLKYYHSDFHQDVTRFVTAEFLAPH</sequence>
<dbReference type="Proteomes" id="UP001382455">
    <property type="component" value="Unassembled WGS sequence"/>
</dbReference>
<comment type="caution">
    <text evidence="1">The sequence shown here is derived from an EMBL/GenBank/DDBJ whole genome shotgun (WGS) entry which is preliminary data.</text>
</comment>
<evidence type="ECO:0000313" key="1">
    <source>
        <dbReference type="EMBL" id="MEI4549840.1"/>
    </source>
</evidence>
<dbReference type="RefSeq" id="WP_336435248.1">
    <property type="nucleotide sequence ID" value="NZ_JBAWKS010000001.1"/>
</dbReference>
<proteinExistence type="predicted"/>
<keyword evidence="2" id="KW-1185">Reference proteome</keyword>
<protein>
    <recommendedName>
        <fullName evidence="3">Solute-binding protein family 3/N-terminal domain-containing protein</fullName>
    </recommendedName>
</protein>
<dbReference type="SUPFAM" id="SSF53850">
    <property type="entry name" value="Periplasmic binding protein-like II"/>
    <property type="match status" value="1"/>
</dbReference>
<gene>
    <name evidence="1" type="ORF">WAE96_09115</name>
</gene>
<organism evidence="1 2">
    <name type="scientific">Pseudoalteromonas spongiae</name>
    <dbReference type="NCBI Taxonomy" id="298657"/>
    <lineage>
        <taxon>Bacteria</taxon>
        <taxon>Pseudomonadati</taxon>
        <taxon>Pseudomonadota</taxon>
        <taxon>Gammaproteobacteria</taxon>
        <taxon>Alteromonadales</taxon>
        <taxon>Pseudoalteromonadaceae</taxon>
        <taxon>Pseudoalteromonas</taxon>
    </lineage>
</organism>
<name>A0ABU8ES92_9GAMM</name>
<dbReference type="EMBL" id="JBAWKS010000001">
    <property type="protein sequence ID" value="MEI4549840.1"/>
    <property type="molecule type" value="Genomic_DNA"/>
</dbReference>
<reference evidence="1 2" key="1">
    <citation type="submission" date="2023-12" db="EMBL/GenBank/DDBJ databases">
        <title>Friends and Foes: Symbiotic and Algicidal bacterial influence on Karenia brevis blooms.</title>
        <authorList>
            <person name="Fei C."/>
            <person name="Mohamed A.R."/>
            <person name="Booker A."/>
            <person name="Arshad M."/>
            <person name="Klass S."/>
            <person name="Ahn S."/>
            <person name="Gilbert P.M."/>
            <person name="Heil C.A."/>
            <person name="Martinez J.M."/>
            <person name="Amin S.A."/>
        </authorList>
    </citation>
    <scope>NUCLEOTIDE SEQUENCE [LARGE SCALE GENOMIC DNA]</scope>
    <source>
        <strain evidence="1 2">CE15</strain>
    </source>
</reference>
<evidence type="ECO:0000313" key="2">
    <source>
        <dbReference type="Proteomes" id="UP001382455"/>
    </source>
</evidence>
<evidence type="ECO:0008006" key="3">
    <source>
        <dbReference type="Google" id="ProtNLM"/>
    </source>
</evidence>